<reference evidence="2 4" key="1">
    <citation type="submission" date="2016-04" db="EMBL/GenBank/DDBJ databases">
        <title>Genome sequence of Methanosphaera cuniculi DSM 4103.</title>
        <authorList>
            <person name="Poehlein A."/>
            <person name="Seedorf H."/>
            <person name="Daniel R."/>
        </authorList>
    </citation>
    <scope>NUCLEOTIDE SEQUENCE [LARGE SCALE GENOMIC DNA]</scope>
    <source>
        <strain evidence="2 4">DSM 4103</strain>
    </source>
</reference>
<name>A0A2A2HF91_9EURY</name>
<protein>
    <recommendedName>
        <fullName evidence="5">Phage Mu protein F like protein</fullName>
    </recommendedName>
</protein>
<dbReference type="EMBL" id="LWMS01000044">
    <property type="protein sequence ID" value="PWL07734.1"/>
    <property type="molecule type" value="Genomic_DNA"/>
</dbReference>
<evidence type="ECO:0000313" key="4">
    <source>
        <dbReference type="Proteomes" id="UP000246004"/>
    </source>
</evidence>
<dbReference type="RefSeq" id="WP_095607999.1">
    <property type="nucleotide sequence ID" value="NZ_LMVN01000002.1"/>
</dbReference>
<comment type="caution">
    <text evidence="1">The sequence shown here is derived from an EMBL/GenBank/DDBJ whole genome shotgun (WGS) entry which is preliminary data.</text>
</comment>
<gene>
    <name evidence="1" type="ORF">ASJ82_01140</name>
    <name evidence="2" type="ORF">MSCUN_12650</name>
</gene>
<dbReference type="Proteomes" id="UP000246004">
    <property type="component" value="Unassembled WGS sequence"/>
</dbReference>
<dbReference type="EMBL" id="LMVN01000002">
    <property type="protein sequence ID" value="PAV08099.1"/>
    <property type="molecule type" value="Genomic_DNA"/>
</dbReference>
<keyword evidence="3" id="KW-1185">Reference proteome</keyword>
<reference evidence="1 3" key="2">
    <citation type="journal article" date="2017" name="BMC Genomics">
        <title>Genomic analysis of methanogenic archaea reveals a shift towards energy conservation.</title>
        <authorList>
            <person name="Gilmore S.P."/>
            <person name="Henske J.K."/>
            <person name="Sexton J.A."/>
            <person name="Solomon K.V."/>
            <person name="Seppala S."/>
            <person name="Yoo J.I."/>
            <person name="Huyett L.M."/>
            <person name="Pressman A."/>
            <person name="Cogan J.Z."/>
            <person name="Kivenson V."/>
            <person name="Peng X."/>
            <person name="Tan Y."/>
            <person name="Valentine D.L."/>
            <person name="O'Malley M.A."/>
        </authorList>
    </citation>
    <scope>NUCLEOTIDE SEQUENCE [LARGE SCALE GENOMIC DNA]</scope>
    <source>
        <strain evidence="1 3">1R-7</strain>
    </source>
</reference>
<evidence type="ECO:0008006" key="5">
    <source>
        <dbReference type="Google" id="ProtNLM"/>
    </source>
</evidence>
<evidence type="ECO:0000313" key="2">
    <source>
        <dbReference type="EMBL" id="PWL07734.1"/>
    </source>
</evidence>
<dbReference type="Proteomes" id="UP000217528">
    <property type="component" value="Unassembled WGS sequence"/>
</dbReference>
<proteinExistence type="predicted"/>
<evidence type="ECO:0000313" key="1">
    <source>
        <dbReference type="EMBL" id="PAV08099.1"/>
    </source>
</evidence>
<dbReference type="AlphaFoldDB" id="A0A2A2HF91"/>
<organism evidence="1 3">
    <name type="scientific">Methanosphaera cuniculi</name>
    <dbReference type="NCBI Taxonomy" id="1077256"/>
    <lineage>
        <taxon>Archaea</taxon>
        <taxon>Methanobacteriati</taxon>
        <taxon>Methanobacteriota</taxon>
        <taxon>Methanomada group</taxon>
        <taxon>Methanobacteria</taxon>
        <taxon>Methanobacteriales</taxon>
        <taxon>Methanobacteriaceae</taxon>
        <taxon>Methanosphaera</taxon>
    </lineage>
</organism>
<sequence>MNSDVLKLFRYRDACYIMKSRRDPVTWILHQYMLYKLISAWRDDENLFESVKDYASFTDNDMIKTLFAGLVIGSLFRSGRPLVNDNNITSYLRSANETHINNRISRNIVNDKRISNDIGVTWKLRNLTQQLNKFLIPHQIQHAENMADQVLRTTKVTSKMAINVVREYVKRGTGRFKDFDAIRRSKIRTEQLQRNFHMTIDQTVDYHKMQLLPNRWKPARKIWVWHPNEATRHSSMSGATVDLDEDFKVVSDAGRCPIAYMRFPHDSHAPVCQTANCYCTVRYEKADGTPVRVNVFK</sequence>
<accession>A0A2A2HF91</accession>
<evidence type="ECO:0000313" key="3">
    <source>
        <dbReference type="Proteomes" id="UP000217528"/>
    </source>
</evidence>